<proteinExistence type="predicted"/>
<dbReference type="RefSeq" id="WP_119875197.1">
    <property type="nucleotide sequence ID" value="NZ_JACBCC010000001.1"/>
</dbReference>
<reference evidence="1" key="1">
    <citation type="submission" date="2019-04" db="EMBL/GenBank/DDBJ databases">
        <title>Genome sequencing of Clostridium botulinum Groups I-IV and Clostridium butyricum.</title>
        <authorList>
            <person name="Brunt J."/>
            <person name="Van Vliet A.H.M."/>
            <person name="Stringer S.C."/>
            <person name="Carter A.T."/>
            <person name="Peck M.W."/>
        </authorList>
    </citation>
    <scope>NUCLEOTIDE SEQUENCE</scope>
    <source>
        <strain evidence="2">887</strain>
        <strain evidence="1">IFR 16/362</strain>
    </source>
</reference>
<dbReference type="EMBL" id="SXEQ01000001">
    <property type="protein sequence ID" value="NFV04762.1"/>
    <property type="molecule type" value="Genomic_DNA"/>
</dbReference>
<protein>
    <submittedName>
        <fullName evidence="1">DUF4368 domain-containing protein</fullName>
    </submittedName>
</protein>
<dbReference type="AlphaFoldDB" id="A0A6G4GZU5"/>
<name>A0A6G4GZU5_CLOBO</name>
<evidence type="ECO:0000313" key="2">
    <source>
        <dbReference type="EMBL" id="NFV04762.1"/>
    </source>
</evidence>
<comment type="caution">
    <text evidence="1">The sequence shown here is derived from an EMBL/GenBank/DDBJ whole genome shotgun (WGS) entry which is preliminary data.</text>
</comment>
<dbReference type="EMBL" id="SXDO01000001">
    <property type="protein sequence ID" value="NFU26779.1"/>
    <property type="molecule type" value="Genomic_DNA"/>
</dbReference>
<sequence>MFKSYVNSFELNEKISKFEITKYKNESTINQKFDSSIIENLKNLKDSVLDLKELTPYILNRFIERIEIKSDGPPKIHYRFSEASVYFSDFFSNTQHSTWLV</sequence>
<organism evidence="1">
    <name type="scientific">Clostridium botulinum</name>
    <dbReference type="NCBI Taxonomy" id="1491"/>
    <lineage>
        <taxon>Bacteria</taxon>
        <taxon>Bacillati</taxon>
        <taxon>Bacillota</taxon>
        <taxon>Clostridia</taxon>
        <taxon>Eubacteriales</taxon>
        <taxon>Clostridiaceae</taxon>
        <taxon>Clostridium</taxon>
    </lineage>
</organism>
<evidence type="ECO:0000313" key="1">
    <source>
        <dbReference type="EMBL" id="NFU26779.1"/>
    </source>
</evidence>
<gene>
    <name evidence="1" type="ORF">FDF81_00740</name>
    <name evidence="2" type="ORF">FDG08_02700</name>
</gene>
<accession>A0A6G4GZU5</accession>